<dbReference type="InterPro" id="IPR036188">
    <property type="entry name" value="FAD/NAD-bd_sf"/>
</dbReference>
<dbReference type="InterPro" id="IPR023753">
    <property type="entry name" value="FAD/NAD-binding_dom"/>
</dbReference>
<comment type="cofactor">
    <cofactor evidence="8">
        <name>FAD</name>
        <dbReference type="ChEBI" id="CHEBI:57692"/>
    </cofactor>
    <text evidence="8">Binds 1 FAD per subunit.</text>
</comment>
<dbReference type="PROSITE" id="PS00573">
    <property type="entry name" value="PYRIDINE_REDOX_2"/>
    <property type="match status" value="1"/>
</dbReference>
<reference evidence="10" key="1">
    <citation type="submission" date="2009-07" db="EMBL/GenBank/DDBJ databases">
        <authorList>
            <consortium name="US DOE Joint Genome Institute (JGI-PGF)"/>
            <person name="Lucas S."/>
            <person name="Copeland A."/>
            <person name="Lapidus A."/>
            <person name="Glavina del Rio T."/>
            <person name="Tice H."/>
            <person name="Bruce D."/>
            <person name="Goodwin L."/>
            <person name="Pitluck S."/>
            <person name="Larimer F."/>
            <person name="Land M.L."/>
            <person name="Mouttaki H."/>
            <person name="He Z."/>
            <person name="Zhou J."/>
            <person name="Hemme C.L."/>
        </authorList>
    </citation>
    <scope>NUCLEOTIDE SEQUENCE [LARGE SCALE GENOMIC DNA]</scope>
    <source>
        <strain evidence="10">DSM 2782</strain>
    </source>
</reference>
<evidence type="ECO:0000313" key="11">
    <source>
        <dbReference type="Proteomes" id="UP000003860"/>
    </source>
</evidence>
<keyword evidence="2 7" id="KW-0285">Flavoprotein</keyword>
<dbReference type="PRINTS" id="PR00469">
    <property type="entry name" value="PNDRDTASEII"/>
</dbReference>
<evidence type="ECO:0000256" key="2">
    <source>
        <dbReference type="ARBA" id="ARBA00022630"/>
    </source>
</evidence>
<proteinExistence type="inferred from homology"/>
<sequence length="308" mass="33587">MNDVIIIGGGPAGYTAALYSSRAQLDTLVIEKMFSGGQMATTDVMENYPGFEEPIGGSDLALRMEKQARKFGTVVLNDEVLELDLNSNIKKVKTKNNTFESKTIILSMGASPKMLGLPKEEKLRGSGVSYCAVCDGAFFRGKTVAVVGGGDTAAEDALYLARFCPKIYIIHRRDAMRATKLLQNELCCNKKIEFLWDSVVEDIEGQFGVEGLKIKNIKTGEQSSIKVEGLFVAIGLNPNNSLVKDKVELSKDGYVKTDDRMSTSIPGVFAAGDLREKYLRQVITAAADGASAAYTAEQYINENMKNFK</sequence>
<dbReference type="Pfam" id="PF07992">
    <property type="entry name" value="Pyr_redox_2"/>
    <property type="match status" value="1"/>
</dbReference>
<dbReference type="InterPro" id="IPR050097">
    <property type="entry name" value="Ferredoxin-NADP_redctase_2"/>
</dbReference>
<dbReference type="PRINTS" id="PR00368">
    <property type="entry name" value="FADPNR"/>
</dbReference>
<keyword evidence="11" id="KW-1185">Reference proteome</keyword>
<dbReference type="EC" id="1.8.1.9" evidence="7"/>
<evidence type="ECO:0000256" key="8">
    <source>
        <dbReference type="RuleBase" id="RU003881"/>
    </source>
</evidence>
<dbReference type="NCBIfam" id="TIGR01292">
    <property type="entry name" value="TRX_reduct"/>
    <property type="match status" value="1"/>
</dbReference>
<evidence type="ECO:0000256" key="5">
    <source>
        <dbReference type="ARBA" id="ARBA00023157"/>
    </source>
</evidence>
<gene>
    <name evidence="10" type="ORF">Cpap_3121</name>
</gene>
<dbReference type="PANTHER" id="PTHR48105">
    <property type="entry name" value="THIOREDOXIN REDUCTASE 1-RELATED-RELATED"/>
    <property type="match status" value="1"/>
</dbReference>
<comment type="subunit">
    <text evidence="7">Homodimer.</text>
</comment>
<keyword evidence="6 7" id="KW-0676">Redox-active center</keyword>
<keyword evidence="3 7" id="KW-0274">FAD</keyword>
<evidence type="ECO:0000256" key="1">
    <source>
        <dbReference type="ARBA" id="ARBA00009333"/>
    </source>
</evidence>
<name>F1T9V5_9FIRM</name>
<evidence type="ECO:0000256" key="6">
    <source>
        <dbReference type="ARBA" id="ARBA00023284"/>
    </source>
</evidence>
<comment type="caution">
    <text evidence="10">The sequence shown here is derived from an EMBL/GenBank/DDBJ whole genome shotgun (WGS) entry which is preliminary data.</text>
</comment>
<evidence type="ECO:0000259" key="9">
    <source>
        <dbReference type="Pfam" id="PF07992"/>
    </source>
</evidence>
<protein>
    <recommendedName>
        <fullName evidence="7">Thioredoxin reductase</fullName>
        <ecNumber evidence="7">1.8.1.9</ecNumber>
    </recommendedName>
</protein>
<feature type="domain" description="FAD/NAD(P)-binding" evidence="9">
    <location>
        <begin position="3"/>
        <end position="289"/>
    </location>
</feature>
<keyword evidence="4 7" id="KW-0560">Oxidoreductase</keyword>
<comment type="catalytic activity">
    <reaction evidence="7">
        <text>[thioredoxin]-dithiol + NADP(+) = [thioredoxin]-disulfide + NADPH + H(+)</text>
        <dbReference type="Rhea" id="RHEA:20345"/>
        <dbReference type="Rhea" id="RHEA-COMP:10698"/>
        <dbReference type="Rhea" id="RHEA-COMP:10700"/>
        <dbReference type="ChEBI" id="CHEBI:15378"/>
        <dbReference type="ChEBI" id="CHEBI:29950"/>
        <dbReference type="ChEBI" id="CHEBI:50058"/>
        <dbReference type="ChEBI" id="CHEBI:57783"/>
        <dbReference type="ChEBI" id="CHEBI:58349"/>
        <dbReference type="EC" id="1.8.1.9"/>
    </reaction>
</comment>
<dbReference type="Gene3D" id="3.50.50.60">
    <property type="entry name" value="FAD/NAD(P)-binding domain"/>
    <property type="match status" value="2"/>
</dbReference>
<dbReference type="InterPro" id="IPR008255">
    <property type="entry name" value="Pyr_nucl-diS_OxRdtase_2_AS"/>
</dbReference>
<evidence type="ECO:0000313" key="10">
    <source>
        <dbReference type="EMBL" id="EGD48697.1"/>
    </source>
</evidence>
<accession>F1T9V5</accession>
<keyword evidence="8" id="KW-0521">NADP</keyword>
<evidence type="ECO:0000256" key="3">
    <source>
        <dbReference type="ARBA" id="ARBA00022827"/>
    </source>
</evidence>
<dbReference type="GO" id="GO:0004791">
    <property type="term" value="F:thioredoxin-disulfide reductase (NADPH) activity"/>
    <property type="evidence" value="ECO:0007669"/>
    <property type="project" value="UniProtKB-UniRule"/>
</dbReference>
<dbReference type="GO" id="GO:0005737">
    <property type="term" value="C:cytoplasm"/>
    <property type="evidence" value="ECO:0007669"/>
    <property type="project" value="InterPro"/>
</dbReference>
<dbReference type="AlphaFoldDB" id="F1T9V5"/>
<dbReference type="Proteomes" id="UP000003860">
    <property type="component" value="Unassembled WGS sequence"/>
</dbReference>
<organism evidence="10 11">
    <name type="scientific">Ruminiclostridium papyrosolvens DSM 2782</name>
    <dbReference type="NCBI Taxonomy" id="588581"/>
    <lineage>
        <taxon>Bacteria</taxon>
        <taxon>Bacillati</taxon>
        <taxon>Bacillota</taxon>
        <taxon>Clostridia</taxon>
        <taxon>Eubacteriales</taxon>
        <taxon>Oscillospiraceae</taxon>
        <taxon>Ruminiclostridium</taxon>
    </lineage>
</organism>
<evidence type="ECO:0000256" key="7">
    <source>
        <dbReference type="RuleBase" id="RU003880"/>
    </source>
</evidence>
<comment type="similarity">
    <text evidence="1 7">Belongs to the class-II pyridine nucleotide-disulfide oxidoreductase family.</text>
</comment>
<dbReference type="STRING" id="588581.Cpap_3121"/>
<dbReference type="InterPro" id="IPR005982">
    <property type="entry name" value="Thioredox_Rdtase"/>
</dbReference>
<dbReference type="SUPFAM" id="SSF51905">
    <property type="entry name" value="FAD/NAD(P)-binding domain"/>
    <property type="match status" value="1"/>
</dbReference>
<keyword evidence="5" id="KW-1015">Disulfide bond</keyword>
<evidence type="ECO:0000256" key="4">
    <source>
        <dbReference type="ARBA" id="ARBA00023002"/>
    </source>
</evidence>
<dbReference type="eggNOG" id="COG0492">
    <property type="taxonomic scope" value="Bacteria"/>
</dbReference>
<dbReference type="GO" id="GO:0019430">
    <property type="term" value="P:removal of superoxide radicals"/>
    <property type="evidence" value="ECO:0007669"/>
    <property type="project" value="UniProtKB-UniRule"/>
</dbReference>
<dbReference type="EMBL" id="ACXX02000003">
    <property type="protein sequence ID" value="EGD48697.1"/>
    <property type="molecule type" value="Genomic_DNA"/>
</dbReference>
<reference evidence="10" key="2">
    <citation type="submission" date="2011-01" db="EMBL/GenBank/DDBJ databases">
        <title>The Non-contiguous Finished genome of Clostridium papyrosolvens.</title>
        <authorList>
            <person name="Lucas S."/>
            <person name="Copeland A."/>
            <person name="Lapidus A."/>
            <person name="Cheng J.-F."/>
            <person name="Goodwin L."/>
            <person name="Pitluck S."/>
            <person name="Misra M."/>
            <person name="Chertkov O."/>
            <person name="Detter J.C."/>
            <person name="Han C."/>
            <person name="Tapia R."/>
            <person name="Land M."/>
            <person name="Hauser L."/>
            <person name="Kyrpides N."/>
            <person name="Ivanova N."/>
            <person name="Pagani I."/>
            <person name="Mouttaki H."/>
            <person name="He Z."/>
            <person name="Zhou J."/>
            <person name="Hemme C.L."/>
            <person name="Woyke T."/>
        </authorList>
    </citation>
    <scope>NUCLEOTIDE SEQUENCE [LARGE SCALE GENOMIC DNA]</scope>
    <source>
        <strain evidence="10">DSM 2782</strain>
    </source>
</reference>
<dbReference type="RefSeq" id="WP_004617901.1">
    <property type="nucleotide sequence ID" value="NZ_CP119677.1"/>
</dbReference>